<keyword evidence="5" id="KW-0472">Membrane</keyword>
<dbReference type="InterPro" id="IPR019378">
    <property type="entry name" value="GDP-Fuc_O-FucTrfase"/>
</dbReference>
<protein>
    <recommendedName>
        <fullName evidence="8">Alternative oxidase</fullName>
    </recommendedName>
</protein>
<comment type="caution">
    <text evidence="6">The sequence shown here is derived from an EMBL/GenBank/DDBJ whole genome shotgun (WGS) entry which is preliminary data.</text>
</comment>
<organism evidence="6 7">
    <name type="scientific">Diaporthe vaccinii</name>
    <dbReference type="NCBI Taxonomy" id="105482"/>
    <lineage>
        <taxon>Eukaryota</taxon>
        <taxon>Fungi</taxon>
        <taxon>Dikarya</taxon>
        <taxon>Ascomycota</taxon>
        <taxon>Pezizomycotina</taxon>
        <taxon>Sordariomycetes</taxon>
        <taxon>Sordariomycetidae</taxon>
        <taxon>Diaporthales</taxon>
        <taxon>Diaporthaceae</taxon>
        <taxon>Diaporthe</taxon>
        <taxon>Diaporthe eres species complex</taxon>
    </lineage>
</organism>
<evidence type="ECO:0000313" key="7">
    <source>
        <dbReference type="Proteomes" id="UP001600888"/>
    </source>
</evidence>
<sequence length="544" mass="61193">MHKRTLNSACRHADNFVMSLCSMEPSVKGFLLRRRAIIGLLGLLLSIWTVRWLMPNDGRPFWMSEDARIPSSSSSNNNNNNKETVNGKQHTAQTSSQPSAVAHQNPDYRLDLSDPDAPYIGWPLKRLCDEVEPVEGVVWVCDKNWGGMGNIRNFILNCLRYGIEAGATGLVMPEIHLRDEEDITDYITPLKAPLGYMFDEAHFRAAMGGNCPHITLYNSTRDVPYFDANATTTATGELAIPEVDPRSLVHTPQKCDAAEPDRHVDRFGERFRAYMRTGTTNGTTGVTTLLQPPSPTTPRLFRMVDKDRRPALPVMWAWPVHRDGAELANTFGMLLKFNPRLMRLGKRALEGMHEFSRTIGDEEEEFVKRGAGSDRDGDGREGKFLGVHLRSEIDAEKFWPTYAEQREAYLRKAAEKNLTSVAYVACGDAGQIARFGRDAQAQLGMTVVSKTDVLAGADLAELESLTWDQQAIVDFIVLAGSDYFVGNSRSSFSIFLAQRRHLQTDGLYTRQYKVRSEGFGRSFVVGPKELYFDHWLFIWDAAWP</sequence>
<dbReference type="Pfam" id="PF10250">
    <property type="entry name" value="O-FucT"/>
    <property type="match status" value="1"/>
</dbReference>
<keyword evidence="1" id="KW-0808">Transferase</keyword>
<name>A0ABR4ENS8_9PEZI</name>
<keyword evidence="7" id="KW-1185">Reference proteome</keyword>
<dbReference type="EMBL" id="JBAWTH010000039">
    <property type="protein sequence ID" value="KAL2284077.1"/>
    <property type="molecule type" value="Genomic_DNA"/>
</dbReference>
<dbReference type="Gene3D" id="3.40.50.11350">
    <property type="match status" value="1"/>
</dbReference>
<keyword evidence="3" id="KW-0119">Carbohydrate metabolism</keyword>
<feature type="transmembrane region" description="Helical" evidence="5">
    <location>
        <begin position="36"/>
        <end position="54"/>
    </location>
</feature>
<evidence type="ECO:0000256" key="1">
    <source>
        <dbReference type="ARBA" id="ARBA00022679"/>
    </source>
</evidence>
<feature type="compositionally biased region" description="Polar residues" evidence="4">
    <location>
        <begin position="82"/>
        <end position="99"/>
    </location>
</feature>
<keyword evidence="5" id="KW-1133">Transmembrane helix</keyword>
<feature type="region of interest" description="Disordered" evidence="4">
    <location>
        <begin position="68"/>
        <end position="101"/>
    </location>
</feature>
<reference evidence="6 7" key="1">
    <citation type="submission" date="2024-03" db="EMBL/GenBank/DDBJ databases">
        <title>A high-quality draft genome sequence of Diaporthe vaccinii, a causative agent of upright dieback and viscid rot disease in cranberry plants.</title>
        <authorList>
            <person name="Sarrasin M."/>
            <person name="Lang B.F."/>
            <person name="Burger G."/>
        </authorList>
    </citation>
    <scope>NUCLEOTIDE SEQUENCE [LARGE SCALE GENOMIC DNA]</scope>
    <source>
        <strain evidence="6 7">IS7</strain>
    </source>
</reference>
<keyword evidence="5" id="KW-0812">Transmembrane</keyword>
<evidence type="ECO:0000256" key="5">
    <source>
        <dbReference type="SAM" id="Phobius"/>
    </source>
</evidence>
<accession>A0ABR4ENS8</accession>
<evidence type="ECO:0000256" key="2">
    <source>
        <dbReference type="ARBA" id="ARBA00023253"/>
    </source>
</evidence>
<proteinExistence type="predicted"/>
<dbReference type="Proteomes" id="UP001600888">
    <property type="component" value="Unassembled WGS sequence"/>
</dbReference>
<evidence type="ECO:0000313" key="6">
    <source>
        <dbReference type="EMBL" id="KAL2284077.1"/>
    </source>
</evidence>
<evidence type="ECO:0000256" key="3">
    <source>
        <dbReference type="ARBA" id="ARBA00023277"/>
    </source>
</evidence>
<feature type="compositionally biased region" description="Low complexity" evidence="4">
    <location>
        <begin position="71"/>
        <end position="81"/>
    </location>
</feature>
<keyword evidence="2" id="KW-0294">Fucose metabolism</keyword>
<evidence type="ECO:0000256" key="4">
    <source>
        <dbReference type="SAM" id="MobiDB-lite"/>
    </source>
</evidence>
<dbReference type="CDD" id="cd11296">
    <property type="entry name" value="O-FucT_like"/>
    <property type="match status" value="1"/>
</dbReference>
<gene>
    <name evidence="6" type="ORF">FJTKL_09282</name>
</gene>
<evidence type="ECO:0008006" key="8">
    <source>
        <dbReference type="Google" id="ProtNLM"/>
    </source>
</evidence>